<evidence type="ECO:0000256" key="5">
    <source>
        <dbReference type="SAM" id="MobiDB-lite"/>
    </source>
</evidence>
<dbReference type="PRINTS" id="PR01415">
    <property type="entry name" value="ANKYRIN"/>
</dbReference>
<protein>
    <recommendedName>
        <fullName evidence="6">SH2 domain-containing protein</fullName>
    </recommendedName>
</protein>
<dbReference type="PRINTS" id="PR00401">
    <property type="entry name" value="SH2DOMAIN"/>
</dbReference>
<evidence type="ECO:0000259" key="6">
    <source>
        <dbReference type="PROSITE" id="PS50001"/>
    </source>
</evidence>
<dbReference type="Gene3D" id="1.25.40.20">
    <property type="entry name" value="Ankyrin repeat-containing domain"/>
    <property type="match status" value="1"/>
</dbReference>
<dbReference type="InterPro" id="IPR036860">
    <property type="entry name" value="SH2_dom_sf"/>
</dbReference>
<evidence type="ECO:0000256" key="1">
    <source>
        <dbReference type="ARBA" id="ARBA00022737"/>
    </source>
</evidence>
<sequence length="573" mass="63559">MDPDSPPNIIVHDYGTLPRIAHEAGRPKLPPLGEILKTIPLEEFLQKDKTDAEQNEQKVRWFHGKINRETAVRVLRENGNRQGLFLVRESGADAPGEFVVSVLHAGQPYHFQIHSHGDMYYQLVEGPLFHGLVALIDFYMDGAHGLKSKLGAFCKGEAPPAKTRKSGWTTPLHRAVLEGDLDIVHRILKSSLCSPLDARDADGRTALHCAAWQGLAEIAEALIDAGACVDCKDGDSVTSLYSACLHNQPRVCKLLLYRGADPTIRQPTTAFVPLHEAAKSGHTECVQELLKAGAPCHPRSLDNDTPLDLARRFNRQKTIKALESYRPPCPPTIRSYWDHGSLSHSMAMDVIDKQGAQDGQFLVRSFFSLTMAANGNIYNFDINQRNGRFFIDDGPYFDSIEHLVDYYMRYDDGFHVRLTLPISPNTCTPNHYEAPSQYLPMAPVKMEEHPPVPTRPLPGSLPACQEGSRPSSPPPPPTKQSTSRRLSYVTVRYLNVDEEVPCPASPSTPSLPKDVQAESPAPTSECHELHEEFSPIRRIRRCGRLFAVTKDGEKRRALLAAALCAEQETGPAP</sequence>
<feature type="domain" description="SH2" evidence="6">
    <location>
        <begin position="61"/>
        <end position="154"/>
    </location>
</feature>
<dbReference type="OrthoDB" id="67310at2759"/>
<dbReference type="SUPFAM" id="SSF48403">
    <property type="entry name" value="Ankyrin repeat"/>
    <property type="match status" value="1"/>
</dbReference>
<reference evidence="7" key="1">
    <citation type="submission" date="2022-11" db="UniProtKB">
        <authorList>
            <consortium name="EnsemblMetazoa"/>
        </authorList>
    </citation>
    <scope>IDENTIFICATION</scope>
</reference>
<keyword evidence="1" id="KW-0677">Repeat</keyword>
<feature type="region of interest" description="Disordered" evidence="5">
    <location>
        <begin position="499"/>
        <end position="525"/>
    </location>
</feature>
<organism evidence="7 8">
    <name type="scientific">Patiria miniata</name>
    <name type="common">Bat star</name>
    <name type="synonym">Asterina miniata</name>
    <dbReference type="NCBI Taxonomy" id="46514"/>
    <lineage>
        <taxon>Eukaryota</taxon>
        <taxon>Metazoa</taxon>
        <taxon>Echinodermata</taxon>
        <taxon>Eleutherozoa</taxon>
        <taxon>Asterozoa</taxon>
        <taxon>Asteroidea</taxon>
        <taxon>Valvatacea</taxon>
        <taxon>Valvatida</taxon>
        <taxon>Asterinidae</taxon>
        <taxon>Patiria</taxon>
    </lineage>
</organism>
<dbReference type="SUPFAM" id="SSF55550">
    <property type="entry name" value="SH2 domain"/>
    <property type="match status" value="2"/>
</dbReference>
<evidence type="ECO:0000256" key="2">
    <source>
        <dbReference type="ARBA" id="ARBA00023043"/>
    </source>
</evidence>
<feature type="repeat" description="ANK" evidence="3">
    <location>
        <begin position="202"/>
        <end position="234"/>
    </location>
</feature>
<dbReference type="InterPro" id="IPR000980">
    <property type="entry name" value="SH2"/>
</dbReference>
<dbReference type="Gene3D" id="3.30.505.10">
    <property type="entry name" value="SH2 domain"/>
    <property type="match status" value="2"/>
</dbReference>
<dbReference type="PROSITE" id="PS50088">
    <property type="entry name" value="ANK_REPEAT"/>
    <property type="match status" value="2"/>
</dbReference>
<dbReference type="InterPro" id="IPR002110">
    <property type="entry name" value="Ankyrin_rpt"/>
</dbReference>
<dbReference type="Pfam" id="PF12796">
    <property type="entry name" value="Ank_2"/>
    <property type="match status" value="1"/>
</dbReference>
<dbReference type="InterPro" id="IPR036770">
    <property type="entry name" value="Ankyrin_rpt-contain_sf"/>
</dbReference>
<dbReference type="Pfam" id="PF13637">
    <property type="entry name" value="Ank_4"/>
    <property type="match status" value="1"/>
</dbReference>
<evidence type="ECO:0000313" key="8">
    <source>
        <dbReference type="Proteomes" id="UP000887568"/>
    </source>
</evidence>
<evidence type="ECO:0000256" key="4">
    <source>
        <dbReference type="PROSITE-ProRule" id="PRU00191"/>
    </source>
</evidence>
<dbReference type="OMA" id="SECHELH"/>
<dbReference type="GeneID" id="119723509"/>
<evidence type="ECO:0000256" key="3">
    <source>
        <dbReference type="PROSITE-ProRule" id="PRU00023"/>
    </source>
</evidence>
<keyword evidence="2 3" id="KW-0040">ANK repeat</keyword>
<dbReference type="SMART" id="SM00252">
    <property type="entry name" value="SH2"/>
    <property type="match status" value="2"/>
</dbReference>
<proteinExistence type="predicted"/>
<dbReference type="Pfam" id="PF00017">
    <property type="entry name" value="SH2"/>
    <property type="match status" value="2"/>
</dbReference>
<feature type="region of interest" description="Disordered" evidence="5">
    <location>
        <begin position="446"/>
        <end position="486"/>
    </location>
</feature>
<dbReference type="PROSITE" id="PS50297">
    <property type="entry name" value="ANK_REP_REGION"/>
    <property type="match status" value="2"/>
</dbReference>
<keyword evidence="4" id="KW-0727">SH2 domain</keyword>
<feature type="domain" description="SH2" evidence="6">
    <location>
        <begin position="337"/>
        <end position="422"/>
    </location>
</feature>
<dbReference type="PROSITE" id="PS50001">
    <property type="entry name" value="SH2"/>
    <property type="match status" value="2"/>
</dbReference>
<dbReference type="EnsemblMetazoa" id="XM_038194202.1">
    <property type="protein sequence ID" value="XP_038050130.1"/>
    <property type="gene ID" value="LOC119723509"/>
</dbReference>
<dbReference type="Proteomes" id="UP000887568">
    <property type="component" value="Unplaced"/>
</dbReference>
<dbReference type="RefSeq" id="XP_038050130.1">
    <property type="nucleotide sequence ID" value="XM_038194202.1"/>
</dbReference>
<dbReference type="PANTHER" id="PTHR24171">
    <property type="entry name" value="ANKYRIN REPEAT DOMAIN-CONTAINING PROTEIN 39-RELATED"/>
    <property type="match status" value="1"/>
</dbReference>
<keyword evidence="8" id="KW-1185">Reference proteome</keyword>
<dbReference type="SMART" id="SM00248">
    <property type="entry name" value="ANK"/>
    <property type="match status" value="5"/>
</dbReference>
<name>A0A913ZGJ0_PATMI</name>
<evidence type="ECO:0000313" key="7">
    <source>
        <dbReference type="EnsemblMetazoa" id="XP_038050130.1"/>
    </source>
</evidence>
<accession>A0A913ZGJ0</accession>
<feature type="repeat" description="ANK" evidence="3">
    <location>
        <begin position="269"/>
        <end position="294"/>
    </location>
</feature>
<dbReference type="AlphaFoldDB" id="A0A913ZGJ0"/>